<dbReference type="RefSeq" id="XP_037893217.1">
    <property type="nucleotide sequence ID" value="XM_038037289.1"/>
</dbReference>
<dbReference type="GO" id="GO:0005525">
    <property type="term" value="F:GTP binding"/>
    <property type="evidence" value="ECO:0007669"/>
    <property type="project" value="UniProtKB-KW"/>
</dbReference>
<organism evidence="14 18">
    <name type="scientific">Glossina fuscipes</name>
    <dbReference type="NCBI Taxonomy" id="7396"/>
    <lineage>
        <taxon>Eukaryota</taxon>
        <taxon>Metazoa</taxon>
        <taxon>Ecdysozoa</taxon>
        <taxon>Arthropoda</taxon>
        <taxon>Hexapoda</taxon>
        <taxon>Insecta</taxon>
        <taxon>Pterygota</taxon>
        <taxon>Neoptera</taxon>
        <taxon>Endopterygota</taxon>
        <taxon>Diptera</taxon>
        <taxon>Brachycera</taxon>
        <taxon>Muscomorpha</taxon>
        <taxon>Hippoboscoidea</taxon>
        <taxon>Glossinidae</taxon>
        <taxon>Glossina</taxon>
    </lineage>
</organism>
<dbReference type="PANTHER" id="PTHR10656:SF42">
    <property type="entry name" value="CYCLIC GMP-AMP SYNTHASE-LIKE PROTEIN-RELATED"/>
    <property type="match status" value="1"/>
</dbReference>
<comment type="similarity">
    <text evidence="3">Belongs to the mab-21 family.</text>
</comment>
<evidence type="ECO:0000256" key="8">
    <source>
        <dbReference type="ARBA" id="ARBA00022840"/>
    </source>
</evidence>
<proteinExistence type="inferred from homology"/>
<dbReference type="GO" id="GO:0016779">
    <property type="term" value="F:nucleotidyltransferase activity"/>
    <property type="evidence" value="ECO:0007669"/>
    <property type="project" value="UniProtKB-KW"/>
</dbReference>
<dbReference type="RefSeq" id="XP_037893216.1">
    <property type="nucleotide sequence ID" value="XM_038037288.1"/>
</dbReference>
<comment type="cofactor">
    <cofactor evidence="1">
        <name>Mn(2+)</name>
        <dbReference type="ChEBI" id="CHEBI:29035"/>
    </cofactor>
</comment>
<evidence type="ECO:0000256" key="3">
    <source>
        <dbReference type="ARBA" id="ARBA00008307"/>
    </source>
</evidence>
<keyword evidence="7" id="KW-0547">Nucleotide-binding</keyword>
<dbReference type="InterPro" id="IPR024810">
    <property type="entry name" value="MAB21L/cGLR"/>
</dbReference>
<evidence type="ECO:0000259" key="13">
    <source>
        <dbReference type="Pfam" id="PF20266"/>
    </source>
</evidence>
<evidence type="ECO:0000256" key="10">
    <source>
        <dbReference type="ARBA" id="ARBA00023134"/>
    </source>
</evidence>
<dbReference type="GeneID" id="119639706"/>
<evidence type="ECO:0000313" key="17">
    <source>
        <dbReference type="RefSeq" id="XP_037893216.1"/>
    </source>
</evidence>
<dbReference type="Gene3D" id="3.30.460.90">
    <property type="match status" value="1"/>
</dbReference>
<accession>A0A9C5ZF41</accession>
<evidence type="ECO:0000256" key="6">
    <source>
        <dbReference type="ARBA" id="ARBA00022723"/>
    </source>
</evidence>
<keyword evidence="14" id="KW-1185">Reference proteome</keyword>
<keyword evidence="10" id="KW-0342">GTP-binding</keyword>
<dbReference type="Proteomes" id="UP000092443">
    <property type="component" value="Unplaced"/>
</dbReference>
<keyword evidence="6" id="KW-0479">Metal-binding</keyword>
<sequence>MSPPFENHLRKIDELITIEDKDRKPYTNIYNKIRDTLLNGMCKVDSPFRQMYKGYRLCGSYMHNVRLKKPNEFDVIFILSIPNGDKLAILKDKNRPGFVKLGLGDIFPQLTVEMKLILNELVTGSERLLVRTALQTWLCRTIRNVLKGIENRIQTDGRYLQLTYLKTGVAHTIYARDVKNPHFSISIDFIPAITIKKVFKFGNESDIHSLYAVPKPFKGKYINGSGNSFQLVNPDMEHKLLMGKQHLKVVYRLLKSLRDRHRLDRLKSVFFTSMFLWEIEKRSQNFWHKPIGEVFLEMLKVLKERFQTRNFPYFWSPEHNLVDILTDDEMTDYAEILNTIFCTFQAYPNQQSLTFDMCARHFQILRKC</sequence>
<protein>
    <submittedName>
        <fullName evidence="15 16">Uncharacterized protein LOC119639706</fullName>
    </submittedName>
</protein>
<dbReference type="RefSeq" id="XP_037893218.1">
    <property type="nucleotide sequence ID" value="XM_038037290.1"/>
</dbReference>
<dbReference type="SMART" id="SM01265">
    <property type="entry name" value="Mab-21"/>
    <property type="match status" value="1"/>
</dbReference>
<keyword evidence="5" id="KW-0548">Nucleotidyltransferase</keyword>
<dbReference type="GO" id="GO:0046872">
    <property type="term" value="F:metal ion binding"/>
    <property type="evidence" value="ECO:0007669"/>
    <property type="project" value="UniProtKB-KW"/>
</dbReference>
<evidence type="ECO:0000313" key="18">
    <source>
        <dbReference type="RefSeq" id="XP_037893217.1"/>
    </source>
</evidence>
<keyword evidence="9" id="KW-0460">Magnesium</keyword>
<evidence type="ECO:0000256" key="11">
    <source>
        <dbReference type="ARBA" id="ARBA00023211"/>
    </source>
</evidence>
<feature type="domain" description="Mab-21-like HhH/H2TH-like" evidence="13">
    <location>
        <begin position="248"/>
        <end position="337"/>
    </location>
</feature>
<evidence type="ECO:0000259" key="12">
    <source>
        <dbReference type="Pfam" id="PF03281"/>
    </source>
</evidence>
<keyword evidence="11" id="KW-0464">Manganese</keyword>
<evidence type="ECO:0000256" key="1">
    <source>
        <dbReference type="ARBA" id="ARBA00001936"/>
    </source>
</evidence>
<comment type="cofactor">
    <cofactor evidence="2">
        <name>Mg(2+)</name>
        <dbReference type="ChEBI" id="CHEBI:18420"/>
    </cofactor>
</comment>
<dbReference type="Gene3D" id="1.10.1410.40">
    <property type="match status" value="1"/>
</dbReference>
<dbReference type="AlphaFoldDB" id="A0A9C5ZF41"/>
<dbReference type="KEGG" id="gfs:119639706"/>
<name>A0A9C5ZF41_9MUSC</name>
<keyword evidence="8" id="KW-0067">ATP-binding</keyword>
<evidence type="ECO:0000256" key="9">
    <source>
        <dbReference type="ARBA" id="ARBA00022842"/>
    </source>
</evidence>
<keyword evidence="4" id="KW-0808">Transferase</keyword>
<evidence type="ECO:0000256" key="2">
    <source>
        <dbReference type="ARBA" id="ARBA00001946"/>
    </source>
</evidence>
<dbReference type="RefSeq" id="XP_037893213.1">
    <property type="nucleotide sequence ID" value="XM_038037285.1"/>
</dbReference>
<dbReference type="InterPro" id="IPR046903">
    <property type="entry name" value="Mab-21-like_nuc_Trfase"/>
</dbReference>
<evidence type="ECO:0000256" key="4">
    <source>
        <dbReference type="ARBA" id="ARBA00022679"/>
    </source>
</evidence>
<dbReference type="InterPro" id="IPR046906">
    <property type="entry name" value="Mab-21_HhH/H2TH-like"/>
</dbReference>
<dbReference type="Pfam" id="PF03281">
    <property type="entry name" value="Mab-21"/>
    <property type="match status" value="1"/>
</dbReference>
<feature type="domain" description="Mab-21-like nucleotidyltransferase" evidence="12">
    <location>
        <begin position="61"/>
        <end position="197"/>
    </location>
</feature>
<dbReference type="RefSeq" id="XP_037893214.1">
    <property type="nucleotide sequence ID" value="XM_038037286.1"/>
</dbReference>
<dbReference type="GO" id="GO:0005524">
    <property type="term" value="F:ATP binding"/>
    <property type="evidence" value="ECO:0007669"/>
    <property type="project" value="UniProtKB-KW"/>
</dbReference>
<gene>
    <name evidence="15 16 17 18 19" type="primary">LOC119639706</name>
</gene>
<dbReference type="Pfam" id="PF20266">
    <property type="entry name" value="Mab-21_C"/>
    <property type="match status" value="1"/>
</dbReference>
<reference evidence="15 16" key="1">
    <citation type="submission" date="2025-04" db="UniProtKB">
        <authorList>
            <consortium name="RefSeq"/>
        </authorList>
    </citation>
    <scope>IDENTIFICATION</scope>
    <source>
        <tissue evidence="15 16">Whole body pupa</tissue>
    </source>
</reference>
<evidence type="ECO:0000313" key="19">
    <source>
        <dbReference type="RefSeq" id="XP_037893218.1"/>
    </source>
</evidence>
<evidence type="ECO:0000313" key="14">
    <source>
        <dbReference type="Proteomes" id="UP000092443"/>
    </source>
</evidence>
<evidence type="ECO:0000313" key="15">
    <source>
        <dbReference type="RefSeq" id="XP_037893213.1"/>
    </source>
</evidence>
<evidence type="ECO:0000313" key="16">
    <source>
        <dbReference type="RefSeq" id="XP_037893214.1"/>
    </source>
</evidence>
<evidence type="ECO:0000256" key="5">
    <source>
        <dbReference type="ARBA" id="ARBA00022695"/>
    </source>
</evidence>
<evidence type="ECO:0000256" key="7">
    <source>
        <dbReference type="ARBA" id="ARBA00022741"/>
    </source>
</evidence>
<dbReference type="PANTHER" id="PTHR10656">
    <property type="entry name" value="CELL FATE DETERMINING PROTEIN MAB21-RELATED"/>
    <property type="match status" value="1"/>
</dbReference>